<keyword evidence="2" id="KW-0378">Hydrolase</keyword>
<dbReference type="GO" id="GO:0004519">
    <property type="term" value="F:endonuclease activity"/>
    <property type="evidence" value="ECO:0007669"/>
    <property type="project" value="UniProtKB-KW"/>
</dbReference>
<dbReference type="Gene3D" id="1.10.30.50">
    <property type="match status" value="1"/>
</dbReference>
<sequence>MGPSGEQCSARAFLQIDHVVPFSEGGSHEHENLRILCGKHNRRREAGWE</sequence>
<keyword evidence="2" id="KW-0540">Nuclease</keyword>
<dbReference type="AlphaFoldDB" id="A0A956NHC3"/>
<evidence type="ECO:0000313" key="2">
    <source>
        <dbReference type="EMBL" id="MCA9759024.1"/>
    </source>
</evidence>
<name>A0A956NHC3_UNCEI</name>
<reference evidence="2" key="2">
    <citation type="journal article" date="2021" name="Microbiome">
        <title>Successional dynamics and alternative stable states in a saline activated sludge microbial community over 9 years.</title>
        <authorList>
            <person name="Wang Y."/>
            <person name="Ye J."/>
            <person name="Ju F."/>
            <person name="Liu L."/>
            <person name="Boyd J.A."/>
            <person name="Deng Y."/>
            <person name="Parks D.H."/>
            <person name="Jiang X."/>
            <person name="Yin X."/>
            <person name="Woodcroft B.J."/>
            <person name="Tyson G.W."/>
            <person name="Hugenholtz P."/>
            <person name="Polz M.F."/>
            <person name="Zhang T."/>
        </authorList>
    </citation>
    <scope>NUCLEOTIDE SEQUENCE</scope>
    <source>
        <strain evidence="2">HKST-UBA02</strain>
    </source>
</reference>
<dbReference type="Proteomes" id="UP000739538">
    <property type="component" value="Unassembled WGS sequence"/>
</dbReference>
<proteinExistence type="predicted"/>
<dbReference type="GO" id="GO:0008270">
    <property type="term" value="F:zinc ion binding"/>
    <property type="evidence" value="ECO:0007669"/>
    <property type="project" value="InterPro"/>
</dbReference>
<dbReference type="Pfam" id="PF01844">
    <property type="entry name" value="HNH"/>
    <property type="match status" value="1"/>
</dbReference>
<organism evidence="2 3">
    <name type="scientific">Eiseniibacteriota bacterium</name>
    <dbReference type="NCBI Taxonomy" id="2212470"/>
    <lineage>
        <taxon>Bacteria</taxon>
        <taxon>Candidatus Eiseniibacteriota</taxon>
    </lineage>
</organism>
<feature type="domain" description="HNH" evidence="1">
    <location>
        <begin position="9"/>
        <end position="44"/>
    </location>
</feature>
<gene>
    <name evidence="2" type="ORF">KDA27_24745</name>
</gene>
<dbReference type="CDD" id="cd00085">
    <property type="entry name" value="HNHc"/>
    <property type="match status" value="1"/>
</dbReference>
<dbReference type="InterPro" id="IPR003615">
    <property type="entry name" value="HNH_nuc"/>
</dbReference>
<reference evidence="2" key="1">
    <citation type="submission" date="2020-04" db="EMBL/GenBank/DDBJ databases">
        <authorList>
            <person name="Zhang T."/>
        </authorList>
    </citation>
    <scope>NUCLEOTIDE SEQUENCE</scope>
    <source>
        <strain evidence="2">HKST-UBA02</strain>
    </source>
</reference>
<protein>
    <submittedName>
        <fullName evidence="2">HNH endonuclease</fullName>
    </submittedName>
</protein>
<evidence type="ECO:0000259" key="1">
    <source>
        <dbReference type="Pfam" id="PF01844"/>
    </source>
</evidence>
<dbReference type="GO" id="GO:0003676">
    <property type="term" value="F:nucleic acid binding"/>
    <property type="evidence" value="ECO:0007669"/>
    <property type="project" value="InterPro"/>
</dbReference>
<keyword evidence="2" id="KW-0255">Endonuclease</keyword>
<dbReference type="EMBL" id="JAGQHS010000249">
    <property type="protein sequence ID" value="MCA9759024.1"/>
    <property type="molecule type" value="Genomic_DNA"/>
</dbReference>
<evidence type="ECO:0000313" key="3">
    <source>
        <dbReference type="Proteomes" id="UP000739538"/>
    </source>
</evidence>
<accession>A0A956NHC3</accession>
<dbReference type="InterPro" id="IPR002711">
    <property type="entry name" value="HNH"/>
</dbReference>
<comment type="caution">
    <text evidence="2">The sequence shown here is derived from an EMBL/GenBank/DDBJ whole genome shotgun (WGS) entry which is preliminary data.</text>
</comment>